<protein>
    <submittedName>
        <fullName evidence="1">Uncharacterized protein</fullName>
    </submittedName>
</protein>
<proteinExistence type="predicted"/>
<dbReference type="RefSeq" id="WP_311182099.1">
    <property type="nucleotide sequence ID" value="NZ_CP115543.1"/>
</dbReference>
<sequence>MNTQIKLKDITTPEQLRERIGKDGLGFPKLSLGIYWKRFKGLMTTNRTSEAQVETRVEFCCFDGTKSVRRFV</sequence>
<evidence type="ECO:0000313" key="1">
    <source>
        <dbReference type="EMBL" id="WNH47321.1"/>
    </source>
</evidence>
<gene>
    <name evidence="1" type="ORF">PDM28_11475</name>
</gene>
<evidence type="ECO:0000313" key="2">
    <source>
        <dbReference type="Proteomes" id="UP001305421"/>
    </source>
</evidence>
<keyword evidence="2" id="KW-1185">Reference proteome</keyword>
<dbReference type="Proteomes" id="UP001305421">
    <property type="component" value="Chromosome"/>
</dbReference>
<accession>A0ABY9Y8X4</accession>
<organism evidence="1 2">
    <name type="scientific">Stenotrophomonas aracearum</name>
    <dbReference type="NCBI Taxonomy" id="3003272"/>
    <lineage>
        <taxon>Bacteria</taxon>
        <taxon>Pseudomonadati</taxon>
        <taxon>Pseudomonadota</taxon>
        <taxon>Gammaproteobacteria</taxon>
        <taxon>Lysobacterales</taxon>
        <taxon>Lysobacteraceae</taxon>
        <taxon>Stenotrophomonas</taxon>
    </lineage>
</organism>
<name>A0ABY9Y8X4_9GAMM</name>
<dbReference type="EMBL" id="CP115543">
    <property type="protein sequence ID" value="WNH47321.1"/>
    <property type="molecule type" value="Genomic_DNA"/>
</dbReference>
<reference evidence="1 2" key="1">
    <citation type="submission" date="2022-12" db="EMBL/GenBank/DDBJ databases">
        <title>Two new species, Stenotrophomonas aracearum and Stenotrophomonas oahuensis, isolated from Anthurium (Araceae family) in Hawaii.</title>
        <authorList>
            <person name="Chunag S.C."/>
            <person name="Dobhal S."/>
            <person name="Alvarez A."/>
            <person name="Arif M."/>
        </authorList>
    </citation>
    <scope>NUCLEOTIDE SEQUENCE [LARGE SCALE GENOMIC DNA]</scope>
    <source>
        <strain evidence="1 2">A5588</strain>
    </source>
</reference>